<dbReference type="PANTHER" id="PTHR47515">
    <property type="entry name" value="LOW CALCIUM RESPONSE LOCUS PROTEIN T"/>
    <property type="match status" value="1"/>
</dbReference>
<dbReference type="EMBL" id="FNBP01000009">
    <property type="protein sequence ID" value="SDG57206.1"/>
    <property type="molecule type" value="Genomic_DNA"/>
</dbReference>
<dbReference type="SUPFAM" id="SSF53098">
    <property type="entry name" value="Ribonuclease H-like"/>
    <property type="match status" value="1"/>
</dbReference>
<dbReference type="Proteomes" id="UP000199399">
    <property type="component" value="Unassembled WGS sequence"/>
</dbReference>
<evidence type="ECO:0000313" key="2">
    <source>
        <dbReference type="EMBL" id="SDG57206.1"/>
    </source>
</evidence>
<keyword evidence="3" id="KW-1185">Reference proteome</keyword>
<proteinExistence type="predicted"/>
<evidence type="ECO:0000313" key="3">
    <source>
        <dbReference type="Proteomes" id="UP000199399"/>
    </source>
</evidence>
<sequence length="54" mass="6325">MQNGFVESFNGRLRDECLSEHLFADLRQARDLLSAWREDYNPHRPHTSLDGLIP</sequence>
<dbReference type="Pfam" id="PF13683">
    <property type="entry name" value="rve_3"/>
    <property type="match status" value="1"/>
</dbReference>
<feature type="domain" description="Integrase catalytic" evidence="1">
    <location>
        <begin position="1"/>
        <end position="54"/>
    </location>
</feature>
<evidence type="ECO:0000259" key="1">
    <source>
        <dbReference type="Pfam" id="PF13683"/>
    </source>
</evidence>
<protein>
    <submittedName>
        <fullName evidence="2">Integrase core domain-containing protein</fullName>
    </submittedName>
</protein>
<dbReference type="PANTHER" id="PTHR47515:SF1">
    <property type="entry name" value="BLR2054 PROTEIN"/>
    <property type="match status" value="1"/>
</dbReference>
<gene>
    <name evidence="2" type="ORF">SAMN04489759_10922</name>
</gene>
<name>A0A1G7VBM3_9RHOB</name>
<dbReference type="AlphaFoldDB" id="A0A1G7VBM3"/>
<dbReference type="InterPro" id="IPR001584">
    <property type="entry name" value="Integrase_cat-core"/>
</dbReference>
<dbReference type="STRING" id="218672.SAMN04489759_10922"/>
<dbReference type="GO" id="GO:0015074">
    <property type="term" value="P:DNA integration"/>
    <property type="evidence" value="ECO:0007669"/>
    <property type="project" value="InterPro"/>
</dbReference>
<organism evidence="2 3">
    <name type="scientific">Sulfitobacter delicatus</name>
    <dbReference type="NCBI Taxonomy" id="218672"/>
    <lineage>
        <taxon>Bacteria</taxon>
        <taxon>Pseudomonadati</taxon>
        <taxon>Pseudomonadota</taxon>
        <taxon>Alphaproteobacteria</taxon>
        <taxon>Rhodobacterales</taxon>
        <taxon>Roseobacteraceae</taxon>
        <taxon>Sulfitobacter</taxon>
    </lineage>
</organism>
<dbReference type="InterPro" id="IPR012337">
    <property type="entry name" value="RNaseH-like_sf"/>
</dbReference>
<reference evidence="3" key="1">
    <citation type="submission" date="2016-10" db="EMBL/GenBank/DDBJ databases">
        <authorList>
            <person name="Varghese N."/>
            <person name="Submissions S."/>
        </authorList>
    </citation>
    <scope>NUCLEOTIDE SEQUENCE [LARGE SCALE GENOMIC DNA]</scope>
    <source>
        <strain evidence="3">DSM 16477</strain>
    </source>
</reference>
<accession>A0A1G7VBM3</accession>